<evidence type="ECO:0000259" key="6">
    <source>
        <dbReference type="SMART" id="SM00893"/>
    </source>
</evidence>
<evidence type="ECO:0000256" key="3">
    <source>
        <dbReference type="ARBA" id="ARBA00016797"/>
    </source>
</evidence>
<dbReference type="AlphaFoldDB" id="A0A7X3CRC9"/>
<dbReference type="SUPFAM" id="SSF52402">
    <property type="entry name" value="Adenine nucleotide alpha hydrolases-like"/>
    <property type="match status" value="1"/>
</dbReference>
<dbReference type="GO" id="GO:0009055">
    <property type="term" value="F:electron transfer activity"/>
    <property type="evidence" value="ECO:0007669"/>
    <property type="project" value="InterPro"/>
</dbReference>
<reference evidence="7 8" key="1">
    <citation type="submission" date="2019-11" db="EMBL/GenBank/DDBJ databases">
        <title>Draft genome sequences of five Paenibacillus species of dairy origin.</title>
        <authorList>
            <person name="Olajide A.M."/>
            <person name="Chen S."/>
            <person name="Lapointe G."/>
        </authorList>
    </citation>
    <scope>NUCLEOTIDE SEQUENCE [LARGE SCALE GENOMIC DNA]</scope>
    <source>
        <strain evidence="7 8">2CS3</strain>
    </source>
</reference>
<organism evidence="7 8">
    <name type="scientific">Paenibacillus validus</name>
    <dbReference type="NCBI Taxonomy" id="44253"/>
    <lineage>
        <taxon>Bacteria</taxon>
        <taxon>Bacillati</taxon>
        <taxon>Bacillota</taxon>
        <taxon>Bacilli</taxon>
        <taxon>Bacillales</taxon>
        <taxon>Paenibacillaceae</taxon>
        <taxon>Paenibacillus</taxon>
    </lineage>
</organism>
<evidence type="ECO:0000256" key="5">
    <source>
        <dbReference type="ARBA" id="ARBA00022982"/>
    </source>
</evidence>
<dbReference type="GO" id="GO:0005829">
    <property type="term" value="C:cytosol"/>
    <property type="evidence" value="ECO:0007669"/>
    <property type="project" value="TreeGrafter"/>
</dbReference>
<dbReference type="CDD" id="cd01714">
    <property type="entry name" value="ETF_beta"/>
    <property type="match status" value="1"/>
</dbReference>
<sequence>MNIWVCLKQTFDTEEKIKLVNGQVVEDQANWVINPYDEYAVEEALKLREQFGGDVTVISVGPARVETALRHALAMGADQAVVISGVEGDEYVVSKALAHYLKDKEIDMILTGNQSVDNGAGQVGVRLAEQLKIPYVTSVVKLTVEQNQVQLERDVEGDIYQIEGQLPLLLTCQQGLNNPRYPSLPNIMKSKKKAIHTIPSDAFAGMDQNAKTETVDRYLPPQRKACQFVHEGDSSGSARALVSILFDKAVIY</sequence>
<dbReference type="Gene3D" id="3.40.50.620">
    <property type="entry name" value="HUPs"/>
    <property type="match status" value="1"/>
</dbReference>
<keyword evidence="5" id="KW-0249">Electron transport</keyword>
<dbReference type="EMBL" id="WNZX01000003">
    <property type="protein sequence ID" value="MUG70072.1"/>
    <property type="molecule type" value="Genomic_DNA"/>
</dbReference>
<feature type="domain" description="Electron transfer flavoprotein alpha/beta-subunit N-terminal" evidence="6">
    <location>
        <begin position="21"/>
        <end position="202"/>
    </location>
</feature>
<dbReference type="InterPro" id="IPR014730">
    <property type="entry name" value="ETF_a/b_N"/>
</dbReference>
<name>A0A7X3CRC9_9BACL</name>
<evidence type="ECO:0000313" key="8">
    <source>
        <dbReference type="Proteomes" id="UP000450917"/>
    </source>
</evidence>
<evidence type="ECO:0000256" key="1">
    <source>
        <dbReference type="ARBA" id="ARBA00007557"/>
    </source>
</evidence>
<dbReference type="InterPro" id="IPR014729">
    <property type="entry name" value="Rossmann-like_a/b/a_fold"/>
</dbReference>
<dbReference type="SMART" id="SM00893">
    <property type="entry name" value="ETF"/>
    <property type="match status" value="1"/>
</dbReference>
<evidence type="ECO:0000256" key="2">
    <source>
        <dbReference type="ARBA" id="ARBA00011355"/>
    </source>
</evidence>
<dbReference type="InterPro" id="IPR033948">
    <property type="entry name" value="ETF_beta_N"/>
</dbReference>
<dbReference type="PANTHER" id="PTHR21294">
    <property type="entry name" value="ELECTRON TRANSFER FLAVOPROTEIN BETA-SUBUNIT"/>
    <property type="match status" value="1"/>
</dbReference>
<dbReference type="Pfam" id="PF01012">
    <property type="entry name" value="ETF"/>
    <property type="match status" value="1"/>
</dbReference>
<dbReference type="InterPro" id="IPR012255">
    <property type="entry name" value="ETF_b"/>
</dbReference>
<dbReference type="PANTHER" id="PTHR21294:SF8">
    <property type="entry name" value="ELECTRON TRANSFER FLAVOPROTEIN SUBUNIT BETA"/>
    <property type="match status" value="1"/>
</dbReference>
<evidence type="ECO:0000313" key="7">
    <source>
        <dbReference type="EMBL" id="MUG70072.1"/>
    </source>
</evidence>
<comment type="caution">
    <text evidence="7">The sequence shown here is derived from an EMBL/GenBank/DDBJ whole genome shotgun (WGS) entry which is preliminary data.</text>
</comment>
<protein>
    <recommendedName>
        <fullName evidence="3">Electron transfer flavoprotein subunit beta</fullName>
    </recommendedName>
</protein>
<keyword evidence="8" id="KW-1185">Reference proteome</keyword>
<evidence type="ECO:0000256" key="4">
    <source>
        <dbReference type="ARBA" id="ARBA00022448"/>
    </source>
</evidence>
<accession>A0A7X3CRC9</accession>
<dbReference type="Proteomes" id="UP000450917">
    <property type="component" value="Unassembled WGS sequence"/>
</dbReference>
<keyword evidence="4" id="KW-0813">Transport</keyword>
<proteinExistence type="inferred from homology"/>
<gene>
    <name evidence="7" type="ORF">GNP93_05200</name>
</gene>
<dbReference type="RefSeq" id="WP_127606541.1">
    <property type="nucleotide sequence ID" value="NZ_JARTHJ010000005.1"/>
</dbReference>
<dbReference type="PIRSF" id="PIRSF000090">
    <property type="entry name" value="Beta-ETF"/>
    <property type="match status" value="1"/>
</dbReference>
<comment type="subunit">
    <text evidence="2">Heterodimer of an alpha and a beta subunit.</text>
</comment>
<comment type="similarity">
    <text evidence="1">Belongs to the ETF beta-subunit/FixA family.</text>
</comment>